<keyword evidence="2" id="KW-0813">Transport</keyword>
<evidence type="ECO:0000256" key="5">
    <source>
        <dbReference type="ARBA" id="ARBA00023136"/>
    </source>
</evidence>
<dbReference type="Pfam" id="PF07690">
    <property type="entry name" value="MFS_1"/>
    <property type="match status" value="2"/>
</dbReference>
<comment type="caution">
    <text evidence="8">The sequence shown here is derived from an EMBL/GenBank/DDBJ whole genome shotgun (WGS) entry which is preliminary data.</text>
</comment>
<evidence type="ECO:0000313" key="8">
    <source>
        <dbReference type="EMBL" id="TPX32361.1"/>
    </source>
</evidence>
<comment type="subcellular location">
    <subcellularLocation>
        <location evidence="1">Membrane</location>
        <topology evidence="1">Multi-pass membrane protein</topology>
    </subcellularLocation>
</comment>
<dbReference type="PROSITE" id="PS50850">
    <property type="entry name" value="MFS"/>
    <property type="match status" value="1"/>
</dbReference>
<evidence type="ECO:0000256" key="6">
    <source>
        <dbReference type="SAM" id="Phobius"/>
    </source>
</evidence>
<dbReference type="GO" id="GO:0022857">
    <property type="term" value="F:transmembrane transporter activity"/>
    <property type="evidence" value="ECO:0007669"/>
    <property type="project" value="InterPro"/>
</dbReference>
<reference evidence="8 9" key="1">
    <citation type="journal article" date="2019" name="Sci. Rep.">
        <title>Comparative genomics of chytrid fungi reveal insights into the obligate biotrophic and pathogenic lifestyle of Synchytrium endobioticum.</title>
        <authorList>
            <person name="van de Vossenberg B.T.L.H."/>
            <person name="Warris S."/>
            <person name="Nguyen H.D.T."/>
            <person name="van Gent-Pelzer M.P.E."/>
            <person name="Joly D.L."/>
            <person name="van de Geest H.C."/>
            <person name="Bonants P.J.M."/>
            <person name="Smith D.S."/>
            <person name="Levesque C.A."/>
            <person name="van der Lee T.A.J."/>
        </authorList>
    </citation>
    <scope>NUCLEOTIDE SEQUENCE [LARGE SCALE GENOMIC DNA]</scope>
    <source>
        <strain evidence="8 9">JEL517</strain>
    </source>
</reference>
<sequence>MAIPLEEKANMDAVGLVAEGQTTPLTKLHWRESKWFVLVITTLAIFTDLTVYTVIIPIAPFIVRDLGGGPFETGILIVFFSLGVLSKDHQQTPSATSSNTNIITKQVASPIFGIISDRLQNRRWVLFAGLLGLVVTTIIFAVAKVYWLLAVARFFQGVSGGCTWTVGLAMIADVYPSSEVGVAMSTVMIAFSLGQLIGPPVSGVLFNTSYAAPFIFCYFLIAVDLIGPIIIKDTLKKKNAESVTPDIENIKTVIDQPIAVTNHSDLTGDLADGQLAPSDADDAQTVMLPEKPTKKIIRTEIKYTSWDVLKNRNLLLLFILSVLACAAWGGLEPILPFFLVDSYGFDSTKVGLYFLVPVLPQILCAPVCGYLYDKYGLRAVCLPGSLASAICMACFGILNASNPPYLTAIVLIIYGVTSSFVLTPFMAEIAACIPPSLTARAYGLWNLFFATGLIIGPLTASALYVKIGWQWTTFVQGMMFFICIPGFLIYKRQPLPEYIEEEVDI</sequence>
<dbReference type="Gene3D" id="1.20.1250.20">
    <property type="entry name" value="MFS general substrate transporter like domains"/>
    <property type="match status" value="2"/>
</dbReference>
<gene>
    <name evidence="8" type="ORF">SmJEL517_g04510</name>
</gene>
<dbReference type="InterPro" id="IPR011701">
    <property type="entry name" value="MFS"/>
</dbReference>
<dbReference type="GO" id="GO:0016020">
    <property type="term" value="C:membrane"/>
    <property type="evidence" value="ECO:0007669"/>
    <property type="project" value="UniProtKB-SubCell"/>
</dbReference>
<keyword evidence="4 6" id="KW-1133">Transmembrane helix</keyword>
<keyword evidence="5 6" id="KW-0472">Membrane</keyword>
<dbReference type="CDD" id="cd17325">
    <property type="entry name" value="MFS_MdtG_SLC18_like"/>
    <property type="match status" value="1"/>
</dbReference>
<dbReference type="InterPro" id="IPR036259">
    <property type="entry name" value="MFS_trans_sf"/>
</dbReference>
<organism evidence="8 9">
    <name type="scientific">Synchytrium microbalum</name>
    <dbReference type="NCBI Taxonomy" id="1806994"/>
    <lineage>
        <taxon>Eukaryota</taxon>
        <taxon>Fungi</taxon>
        <taxon>Fungi incertae sedis</taxon>
        <taxon>Chytridiomycota</taxon>
        <taxon>Chytridiomycota incertae sedis</taxon>
        <taxon>Chytridiomycetes</taxon>
        <taxon>Synchytriales</taxon>
        <taxon>Synchytriaceae</taxon>
        <taxon>Synchytrium</taxon>
    </lineage>
</organism>
<evidence type="ECO:0000256" key="1">
    <source>
        <dbReference type="ARBA" id="ARBA00004141"/>
    </source>
</evidence>
<dbReference type="AlphaFoldDB" id="A0A507BZ10"/>
<feature type="transmembrane region" description="Helical" evidence="6">
    <location>
        <begin position="124"/>
        <end position="148"/>
    </location>
</feature>
<accession>A0A507BZ10</accession>
<dbReference type="InterPro" id="IPR050930">
    <property type="entry name" value="MFS_Vesicular_Transporter"/>
</dbReference>
<feature type="transmembrane region" description="Helical" evidence="6">
    <location>
        <begin position="210"/>
        <end position="231"/>
    </location>
</feature>
<feature type="transmembrane region" description="Helical" evidence="6">
    <location>
        <begin position="471"/>
        <end position="490"/>
    </location>
</feature>
<keyword evidence="9" id="KW-1185">Reference proteome</keyword>
<evidence type="ECO:0000256" key="2">
    <source>
        <dbReference type="ARBA" id="ARBA00022448"/>
    </source>
</evidence>
<feature type="transmembrane region" description="Helical" evidence="6">
    <location>
        <begin position="404"/>
        <end position="423"/>
    </location>
</feature>
<keyword evidence="3 6" id="KW-0812">Transmembrane</keyword>
<dbReference type="RefSeq" id="XP_031023586.1">
    <property type="nucleotide sequence ID" value="XM_031170438.1"/>
</dbReference>
<dbReference type="SUPFAM" id="SSF103473">
    <property type="entry name" value="MFS general substrate transporter"/>
    <property type="match status" value="1"/>
</dbReference>
<feature type="transmembrane region" description="Helical" evidence="6">
    <location>
        <begin position="444"/>
        <end position="465"/>
    </location>
</feature>
<proteinExistence type="predicted"/>
<dbReference type="EMBL" id="QEAO01000031">
    <property type="protein sequence ID" value="TPX32361.1"/>
    <property type="molecule type" value="Genomic_DNA"/>
</dbReference>
<feature type="transmembrane region" description="Helical" evidence="6">
    <location>
        <begin position="379"/>
        <end position="398"/>
    </location>
</feature>
<feature type="transmembrane region" description="Helical" evidence="6">
    <location>
        <begin position="68"/>
        <end position="85"/>
    </location>
</feature>
<evidence type="ECO:0000259" key="7">
    <source>
        <dbReference type="PROSITE" id="PS50850"/>
    </source>
</evidence>
<dbReference type="PANTHER" id="PTHR23506:SF23">
    <property type="entry name" value="GH10249P"/>
    <property type="match status" value="1"/>
</dbReference>
<dbReference type="GeneID" id="42005735"/>
<feature type="transmembrane region" description="Helical" evidence="6">
    <location>
        <begin position="35"/>
        <end position="62"/>
    </location>
</feature>
<feature type="transmembrane region" description="Helical" evidence="6">
    <location>
        <begin position="314"/>
        <end position="331"/>
    </location>
</feature>
<evidence type="ECO:0000256" key="3">
    <source>
        <dbReference type="ARBA" id="ARBA00022692"/>
    </source>
</evidence>
<feature type="domain" description="Major facilitator superfamily (MFS) profile" evidence="7">
    <location>
        <begin position="37"/>
        <end position="495"/>
    </location>
</feature>
<dbReference type="STRING" id="1806994.A0A507BZ10"/>
<name>A0A507BZ10_9FUNG</name>
<feature type="transmembrane region" description="Helical" evidence="6">
    <location>
        <begin position="154"/>
        <end position="175"/>
    </location>
</feature>
<feature type="transmembrane region" description="Helical" evidence="6">
    <location>
        <begin position="180"/>
        <end position="198"/>
    </location>
</feature>
<dbReference type="InterPro" id="IPR020846">
    <property type="entry name" value="MFS_dom"/>
</dbReference>
<evidence type="ECO:0000256" key="4">
    <source>
        <dbReference type="ARBA" id="ARBA00022989"/>
    </source>
</evidence>
<dbReference type="PANTHER" id="PTHR23506">
    <property type="entry name" value="GH10249P"/>
    <property type="match status" value="1"/>
</dbReference>
<feature type="transmembrane region" description="Helical" evidence="6">
    <location>
        <begin position="351"/>
        <end position="372"/>
    </location>
</feature>
<protein>
    <recommendedName>
        <fullName evidence="7">Major facilitator superfamily (MFS) profile domain-containing protein</fullName>
    </recommendedName>
</protein>
<evidence type="ECO:0000313" key="9">
    <source>
        <dbReference type="Proteomes" id="UP000319731"/>
    </source>
</evidence>
<dbReference type="OrthoDB" id="5086884at2759"/>
<dbReference type="Proteomes" id="UP000319731">
    <property type="component" value="Unassembled WGS sequence"/>
</dbReference>